<evidence type="ECO:0000313" key="4">
    <source>
        <dbReference type="EMBL" id="MBP2294728.1"/>
    </source>
</evidence>
<dbReference type="InterPro" id="IPR016181">
    <property type="entry name" value="Acyl_CoA_acyltransferase"/>
</dbReference>
<accession>A0ABS4SRK5</accession>
<dbReference type="Proteomes" id="UP000781958">
    <property type="component" value="Unassembled WGS sequence"/>
</dbReference>
<protein>
    <submittedName>
        <fullName evidence="4">Ribosomal protein S18 acetylase RimI-like enzyme</fullName>
    </submittedName>
</protein>
<feature type="domain" description="N-acetyltransferase" evidence="3">
    <location>
        <begin position="11"/>
        <end position="150"/>
    </location>
</feature>
<proteinExistence type="predicted"/>
<evidence type="ECO:0000256" key="2">
    <source>
        <dbReference type="ARBA" id="ARBA00023315"/>
    </source>
</evidence>
<dbReference type="PROSITE" id="PS51186">
    <property type="entry name" value="GNAT"/>
    <property type="match status" value="1"/>
</dbReference>
<dbReference type="NCBIfam" id="NF002959">
    <property type="entry name" value="PRK03624.1"/>
    <property type="match status" value="1"/>
</dbReference>
<dbReference type="RefSeq" id="WP_209769012.1">
    <property type="nucleotide sequence ID" value="NZ_JAGINP010000017.1"/>
</dbReference>
<dbReference type="InterPro" id="IPR000182">
    <property type="entry name" value="GNAT_dom"/>
</dbReference>
<reference evidence="4 5" key="1">
    <citation type="submission" date="2021-03" db="EMBL/GenBank/DDBJ databases">
        <title>Genomic Encyclopedia of Type Strains, Phase III (KMG-III): the genomes of soil and plant-associated and newly described type strains.</title>
        <authorList>
            <person name="Whitman W."/>
        </authorList>
    </citation>
    <scope>NUCLEOTIDE SEQUENCE [LARGE SCALE GENOMIC DNA]</scope>
    <source>
        <strain evidence="4 5">IMMIB AFH-6</strain>
    </source>
</reference>
<dbReference type="SUPFAM" id="SSF55729">
    <property type="entry name" value="Acyl-CoA N-acyltransferases (Nat)"/>
    <property type="match status" value="1"/>
</dbReference>
<gene>
    <name evidence="4" type="ORF">J2851_004518</name>
</gene>
<dbReference type="PANTHER" id="PTHR43877">
    <property type="entry name" value="AMINOALKYLPHOSPHONATE N-ACETYLTRANSFERASE-RELATED-RELATED"/>
    <property type="match status" value="1"/>
</dbReference>
<dbReference type="InterPro" id="IPR050832">
    <property type="entry name" value="Bact_Acetyltransf"/>
</dbReference>
<evidence type="ECO:0000259" key="3">
    <source>
        <dbReference type="PROSITE" id="PS51186"/>
    </source>
</evidence>
<name>A0ABS4SRK5_9PROT</name>
<dbReference type="CDD" id="cd04301">
    <property type="entry name" value="NAT_SF"/>
    <property type="match status" value="1"/>
</dbReference>
<keyword evidence="5" id="KW-1185">Reference proteome</keyword>
<dbReference type="EMBL" id="JAGINP010000017">
    <property type="protein sequence ID" value="MBP2294728.1"/>
    <property type="molecule type" value="Genomic_DNA"/>
</dbReference>
<dbReference type="Pfam" id="PF00583">
    <property type="entry name" value="Acetyltransf_1"/>
    <property type="match status" value="1"/>
</dbReference>
<keyword evidence="2" id="KW-0012">Acyltransferase</keyword>
<organism evidence="4 5">
    <name type="scientific">Azospirillum rugosum</name>
    <dbReference type="NCBI Taxonomy" id="416170"/>
    <lineage>
        <taxon>Bacteria</taxon>
        <taxon>Pseudomonadati</taxon>
        <taxon>Pseudomonadota</taxon>
        <taxon>Alphaproteobacteria</taxon>
        <taxon>Rhodospirillales</taxon>
        <taxon>Azospirillaceae</taxon>
        <taxon>Azospirillum</taxon>
    </lineage>
</organism>
<keyword evidence="1" id="KW-0808">Transferase</keyword>
<evidence type="ECO:0000313" key="5">
    <source>
        <dbReference type="Proteomes" id="UP000781958"/>
    </source>
</evidence>
<dbReference type="Gene3D" id="3.40.630.30">
    <property type="match status" value="1"/>
</dbReference>
<evidence type="ECO:0000256" key="1">
    <source>
        <dbReference type="ARBA" id="ARBA00022679"/>
    </source>
</evidence>
<sequence length="150" mass="16381">MTAPADWPAGWTIRPFAEGDQDAVVALWDACGLLVPWNDPAADIALALSRPSSTILVGTEDDRLVSSVMVGHDGHRGWFYYLAVDPACRGRGYGAAMVAAAERWLADAGMPKAQLLVRETNRRVMAFYERLGYAASPVTMMQKWLKTPSP</sequence>
<comment type="caution">
    <text evidence="4">The sequence shown here is derived from an EMBL/GenBank/DDBJ whole genome shotgun (WGS) entry which is preliminary data.</text>
</comment>